<evidence type="ECO:0000256" key="8">
    <source>
        <dbReference type="SAM" id="MobiDB-lite"/>
    </source>
</evidence>
<dbReference type="EC" id="1.13.11.20" evidence="3"/>
<sequence>MRVESGLVDNQKGQTEKEIGELKSERIDSDGVDKGSRKNNRRRDKKPLMAAATTTGMEASVVQMLYNTCRKVFARGGAGFIPSSKDVQRLQLVLDSMKPDDVGMTPEMPYFKAPENGGVPPITYLHLYECNKFSIGIFCLPPSGVIPLHNHPGMTVFSKILFGSMHIKSYDWETAQPPGIRLAKINTDTVFTAPCKTSILYPSSGGNMHCFTAMTSCAVLDVLGPPYSDPEGRHCTYYKEFPYCSASSSSSELASEDRREEYAWLEEIPPENLVVVGAQYRGPKIVLASEDRREEYAWLEEIPPENLVVVGAQYRGPKIVVK</sequence>
<evidence type="ECO:0000256" key="6">
    <source>
        <dbReference type="ARBA" id="ARBA00023004"/>
    </source>
</evidence>
<protein>
    <recommendedName>
        <fullName evidence="3">cysteine dioxygenase</fullName>
        <ecNumber evidence="3">1.13.11.20</ecNumber>
    </recommendedName>
</protein>
<evidence type="ECO:0000313" key="9">
    <source>
        <dbReference type="EMBL" id="KAK9119393.1"/>
    </source>
</evidence>
<dbReference type="SUPFAM" id="SSF51182">
    <property type="entry name" value="RmlC-like cupins"/>
    <property type="match status" value="1"/>
</dbReference>
<dbReference type="Gene3D" id="2.60.120.10">
    <property type="entry name" value="Jelly Rolls"/>
    <property type="match status" value="1"/>
</dbReference>
<evidence type="ECO:0000313" key="10">
    <source>
        <dbReference type="Proteomes" id="UP001419268"/>
    </source>
</evidence>
<dbReference type="GO" id="GO:0070483">
    <property type="term" value="P:detection of hypoxia"/>
    <property type="evidence" value="ECO:0007669"/>
    <property type="project" value="UniProtKB-ARBA"/>
</dbReference>
<comment type="cofactor">
    <cofactor evidence="1">
        <name>Fe(2+)</name>
        <dbReference type="ChEBI" id="CHEBI:29033"/>
    </cofactor>
</comment>
<evidence type="ECO:0000256" key="4">
    <source>
        <dbReference type="ARBA" id="ARBA00022723"/>
    </source>
</evidence>
<dbReference type="PANTHER" id="PTHR22966:SF1">
    <property type="entry name" value="PLANT CYSTEINE OXIDASE 1"/>
    <property type="match status" value="1"/>
</dbReference>
<keyword evidence="5" id="KW-0560">Oxidoreductase</keyword>
<dbReference type="Pfam" id="PF07847">
    <property type="entry name" value="PCO_ADO"/>
    <property type="match status" value="1"/>
</dbReference>
<gene>
    <name evidence="9" type="ORF">Scep_017486</name>
</gene>
<comment type="caution">
    <text evidence="9">The sequence shown here is derived from an EMBL/GenBank/DDBJ whole genome shotgun (WGS) entry which is preliminary data.</text>
</comment>
<dbReference type="InterPro" id="IPR012864">
    <property type="entry name" value="PCO/ADO"/>
</dbReference>
<feature type="compositionally biased region" description="Basic and acidic residues" evidence="8">
    <location>
        <begin position="14"/>
        <end position="36"/>
    </location>
</feature>
<dbReference type="InterPro" id="IPR011051">
    <property type="entry name" value="RmlC_Cupin_sf"/>
</dbReference>
<evidence type="ECO:0000256" key="5">
    <source>
        <dbReference type="ARBA" id="ARBA00023002"/>
    </source>
</evidence>
<dbReference type="GO" id="GO:0017172">
    <property type="term" value="F:cysteine dioxygenase activity"/>
    <property type="evidence" value="ECO:0007669"/>
    <property type="project" value="UniProtKB-EC"/>
</dbReference>
<dbReference type="InterPro" id="IPR014710">
    <property type="entry name" value="RmlC-like_jellyroll"/>
</dbReference>
<organism evidence="9 10">
    <name type="scientific">Stephania cephalantha</name>
    <dbReference type="NCBI Taxonomy" id="152367"/>
    <lineage>
        <taxon>Eukaryota</taxon>
        <taxon>Viridiplantae</taxon>
        <taxon>Streptophyta</taxon>
        <taxon>Embryophyta</taxon>
        <taxon>Tracheophyta</taxon>
        <taxon>Spermatophyta</taxon>
        <taxon>Magnoliopsida</taxon>
        <taxon>Ranunculales</taxon>
        <taxon>Menispermaceae</taxon>
        <taxon>Menispermoideae</taxon>
        <taxon>Cissampelideae</taxon>
        <taxon>Stephania</taxon>
    </lineage>
</organism>
<evidence type="ECO:0000256" key="2">
    <source>
        <dbReference type="ARBA" id="ARBA00006622"/>
    </source>
</evidence>
<comment type="catalytic activity">
    <reaction evidence="7">
        <text>L-cysteine + O2 = 3-sulfino-L-alanine + H(+)</text>
        <dbReference type="Rhea" id="RHEA:20441"/>
        <dbReference type="ChEBI" id="CHEBI:15378"/>
        <dbReference type="ChEBI" id="CHEBI:15379"/>
        <dbReference type="ChEBI" id="CHEBI:35235"/>
        <dbReference type="ChEBI" id="CHEBI:61085"/>
        <dbReference type="EC" id="1.13.11.20"/>
    </reaction>
    <physiologicalReaction direction="left-to-right" evidence="7">
        <dbReference type="Rhea" id="RHEA:20442"/>
    </physiologicalReaction>
</comment>
<keyword evidence="6" id="KW-0408">Iron</keyword>
<name>A0AAP0NUA2_9MAGN</name>
<comment type="similarity">
    <text evidence="2">Belongs to the cysteine dioxygenase family.</text>
</comment>
<dbReference type="Proteomes" id="UP001419268">
    <property type="component" value="Unassembled WGS sequence"/>
</dbReference>
<dbReference type="EMBL" id="JBBNAG010000007">
    <property type="protein sequence ID" value="KAK9119393.1"/>
    <property type="molecule type" value="Genomic_DNA"/>
</dbReference>
<keyword evidence="4" id="KW-0479">Metal-binding</keyword>
<proteinExistence type="inferred from homology"/>
<evidence type="ECO:0000256" key="7">
    <source>
        <dbReference type="ARBA" id="ARBA00024284"/>
    </source>
</evidence>
<reference evidence="9 10" key="1">
    <citation type="submission" date="2024-01" db="EMBL/GenBank/DDBJ databases">
        <title>Genome assemblies of Stephania.</title>
        <authorList>
            <person name="Yang L."/>
        </authorList>
    </citation>
    <scope>NUCLEOTIDE SEQUENCE [LARGE SCALE GENOMIC DNA]</scope>
    <source>
        <strain evidence="9">JXDWG</strain>
        <tissue evidence="9">Leaf</tissue>
    </source>
</reference>
<feature type="region of interest" description="Disordered" evidence="8">
    <location>
        <begin position="1"/>
        <end position="51"/>
    </location>
</feature>
<dbReference type="AlphaFoldDB" id="A0AAP0NUA2"/>
<dbReference type="CDD" id="cd20289">
    <property type="entry name" value="cupin_ADO"/>
    <property type="match status" value="1"/>
</dbReference>
<dbReference type="PANTHER" id="PTHR22966">
    <property type="entry name" value="2-AMINOETHANETHIOL DIOXYGENASE"/>
    <property type="match status" value="1"/>
</dbReference>
<keyword evidence="10" id="KW-1185">Reference proteome</keyword>
<evidence type="ECO:0000256" key="1">
    <source>
        <dbReference type="ARBA" id="ARBA00001954"/>
    </source>
</evidence>
<evidence type="ECO:0000256" key="3">
    <source>
        <dbReference type="ARBA" id="ARBA00013133"/>
    </source>
</evidence>
<accession>A0AAP0NUA2</accession>
<dbReference type="GO" id="GO:0046872">
    <property type="term" value="F:metal ion binding"/>
    <property type="evidence" value="ECO:0007669"/>
    <property type="project" value="UniProtKB-KW"/>
</dbReference>